<dbReference type="AlphaFoldDB" id="A0A1B6FMA5"/>
<feature type="compositionally biased region" description="Basic and acidic residues" evidence="1">
    <location>
        <begin position="86"/>
        <end position="102"/>
    </location>
</feature>
<gene>
    <name evidence="2" type="ORF">g.1535</name>
</gene>
<sequence length="102" mass="11806">TGHGRGRGWERRGHNFPHGKGCHGKTERNTTKKPSPDESPKEDLKKLYSNGDGIHVYFADDYLALGSYHAESQEPRRRRKDFVYQGREKTSERGEEFTLKDE</sequence>
<feature type="compositionally biased region" description="Basic and acidic residues" evidence="1">
    <location>
        <begin position="24"/>
        <end position="46"/>
    </location>
</feature>
<name>A0A1B6FMA5_9HEMI</name>
<feature type="region of interest" description="Disordered" evidence="1">
    <location>
        <begin position="1"/>
        <end position="46"/>
    </location>
</feature>
<accession>A0A1B6FMA5</accession>
<feature type="compositionally biased region" description="Basic residues" evidence="1">
    <location>
        <begin position="14"/>
        <end position="23"/>
    </location>
</feature>
<proteinExistence type="predicted"/>
<organism evidence="2">
    <name type="scientific">Cuerna arida</name>
    <dbReference type="NCBI Taxonomy" id="1464854"/>
    <lineage>
        <taxon>Eukaryota</taxon>
        <taxon>Metazoa</taxon>
        <taxon>Ecdysozoa</taxon>
        <taxon>Arthropoda</taxon>
        <taxon>Hexapoda</taxon>
        <taxon>Insecta</taxon>
        <taxon>Pterygota</taxon>
        <taxon>Neoptera</taxon>
        <taxon>Paraneoptera</taxon>
        <taxon>Hemiptera</taxon>
        <taxon>Auchenorrhyncha</taxon>
        <taxon>Membracoidea</taxon>
        <taxon>Cicadellidae</taxon>
        <taxon>Cicadellinae</taxon>
        <taxon>Proconiini</taxon>
        <taxon>Cuerna</taxon>
    </lineage>
</organism>
<evidence type="ECO:0000313" key="2">
    <source>
        <dbReference type="EMBL" id="JAS51338.1"/>
    </source>
</evidence>
<protein>
    <submittedName>
        <fullName evidence="2">Uncharacterized protein</fullName>
    </submittedName>
</protein>
<feature type="region of interest" description="Disordered" evidence="1">
    <location>
        <begin position="71"/>
        <end position="102"/>
    </location>
</feature>
<reference evidence="2" key="1">
    <citation type="submission" date="2015-11" db="EMBL/GenBank/DDBJ databases">
        <title>De novo transcriptome assembly of four potential Pierce s Disease insect vectors from Arizona vineyards.</title>
        <authorList>
            <person name="Tassone E.E."/>
        </authorList>
    </citation>
    <scope>NUCLEOTIDE SEQUENCE</scope>
</reference>
<evidence type="ECO:0000256" key="1">
    <source>
        <dbReference type="SAM" id="MobiDB-lite"/>
    </source>
</evidence>
<dbReference type="EMBL" id="GECZ01018431">
    <property type="protein sequence ID" value="JAS51338.1"/>
    <property type="molecule type" value="Transcribed_RNA"/>
</dbReference>
<feature type="non-terminal residue" evidence="2">
    <location>
        <position position="1"/>
    </location>
</feature>